<dbReference type="Proteomes" id="UP001283361">
    <property type="component" value="Unassembled WGS sequence"/>
</dbReference>
<feature type="compositionally biased region" description="Polar residues" evidence="1">
    <location>
        <begin position="71"/>
        <end position="93"/>
    </location>
</feature>
<feature type="compositionally biased region" description="Basic and acidic residues" evidence="1">
    <location>
        <begin position="57"/>
        <end position="70"/>
    </location>
</feature>
<sequence>MKKKKKRSQYANLKKESAVFLKSGRMYGLSTSRRATIKCSKLSPSSRNPNVSVNQSLRKDHQLGGKKNDGDTPSPSAVSPDMINSTSDSSQLSDRALARRIT</sequence>
<evidence type="ECO:0000256" key="1">
    <source>
        <dbReference type="SAM" id="MobiDB-lite"/>
    </source>
</evidence>
<accession>A0AAE0Y187</accession>
<feature type="compositionally biased region" description="Low complexity" evidence="1">
    <location>
        <begin position="43"/>
        <end position="56"/>
    </location>
</feature>
<protein>
    <submittedName>
        <fullName evidence="2">Uncharacterized protein</fullName>
    </submittedName>
</protein>
<dbReference type="AlphaFoldDB" id="A0AAE0Y187"/>
<comment type="caution">
    <text evidence="2">The sequence shown here is derived from an EMBL/GenBank/DDBJ whole genome shotgun (WGS) entry which is preliminary data.</text>
</comment>
<organism evidence="2 4">
    <name type="scientific">Elysia crispata</name>
    <name type="common">lettuce slug</name>
    <dbReference type="NCBI Taxonomy" id="231223"/>
    <lineage>
        <taxon>Eukaryota</taxon>
        <taxon>Metazoa</taxon>
        <taxon>Spiralia</taxon>
        <taxon>Lophotrochozoa</taxon>
        <taxon>Mollusca</taxon>
        <taxon>Gastropoda</taxon>
        <taxon>Heterobranchia</taxon>
        <taxon>Euthyneura</taxon>
        <taxon>Panpulmonata</taxon>
        <taxon>Sacoglossa</taxon>
        <taxon>Placobranchoidea</taxon>
        <taxon>Plakobranchidae</taxon>
        <taxon>Elysia</taxon>
    </lineage>
</organism>
<evidence type="ECO:0000313" key="3">
    <source>
        <dbReference type="EMBL" id="KAK3796856.1"/>
    </source>
</evidence>
<keyword evidence="4" id="KW-1185">Reference proteome</keyword>
<gene>
    <name evidence="2" type="ORF">RRG08_064460</name>
    <name evidence="3" type="ORF">RRG08_064673</name>
</gene>
<proteinExistence type="predicted"/>
<dbReference type="EMBL" id="JAWDGP010007149">
    <property type="protein sequence ID" value="KAK3729265.1"/>
    <property type="molecule type" value="Genomic_DNA"/>
</dbReference>
<reference evidence="2" key="1">
    <citation type="journal article" date="2023" name="G3 (Bethesda)">
        <title>A reference genome for the long-term kleptoplast-retaining sea slug Elysia crispata morphotype clarki.</title>
        <authorList>
            <person name="Eastman K.E."/>
            <person name="Pendleton A.L."/>
            <person name="Shaikh M.A."/>
            <person name="Suttiyut T."/>
            <person name="Ogas R."/>
            <person name="Tomko P."/>
            <person name="Gavelis G."/>
            <person name="Widhalm J.R."/>
            <person name="Wisecaver J.H."/>
        </authorList>
    </citation>
    <scope>NUCLEOTIDE SEQUENCE</scope>
    <source>
        <strain evidence="2">ECLA1</strain>
    </source>
</reference>
<name>A0AAE0Y187_9GAST</name>
<dbReference type="EMBL" id="JAWDGP010000837">
    <property type="protein sequence ID" value="KAK3796856.1"/>
    <property type="molecule type" value="Genomic_DNA"/>
</dbReference>
<evidence type="ECO:0000313" key="4">
    <source>
        <dbReference type="Proteomes" id="UP001283361"/>
    </source>
</evidence>
<feature type="region of interest" description="Disordered" evidence="1">
    <location>
        <begin position="32"/>
        <end position="102"/>
    </location>
</feature>
<evidence type="ECO:0000313" key="2">
    <source>
        <dbReference type="EMBL" id="KAK3729265.1"/>
    </source>
</evidence>